<gene>
    <name evidence="1" type="ORF">GGQ91_003273</name>
</gene>
<dbReference type="RefSeq" id="WP_343066805.1">
    <property type="nucleotide sequence ID" value="NZ_JACJIM010000005.1"/>
</dbReference>
<keyword evidence="2" id="KW-1185">Reference proteome</keyword>
<accession>A0ABR6DCR6</accession>
<proteinExistence type="predicted"/>
<comment type="caution">
    <text evidence="1">The sequence shown here is derived from an EMBL/GenBank/DDBJ whole genome shotgun (WGS) entry which is preliminary data.</text>
</comment>
<name>A0ABR6DCR6_9HYPH</name>
<dbReference type="EMBL" id="JACJIM010000005">
    <property type="protein sequence ID" value="MBA9063872.1"/>
    <property type="molecule type" value="Genomic_DNA"/>
</dbReference>
<evidence type="ECO:0000313" key="2">
    <source>
        <dbReference type="Proteomes" id="UP000565455"/>
    </source>
</evidence>
<protein>
    <submittedName>
        <fullName evidence="1">Uncharacterized protein</fullName>
    </submittedName>
</protein>
<evidence type="ECO:0000313" key="1">
    <source>
        <dbReference type="EMBL" id="MBA9063872.1"/>
    </source>
</evidence>
<dbReference type="Proteomes" id="UP000565455">
    <property type="component" value="Unassembled WGS sequence"/>
</dbReference>
<dbReference type="GeneID" id="96604947"/>
<sequence>MSDASLTLGAYPAGMSDFPPAVASWRDQIERLSEHASPCRYLTPARWAAMRANALAFIDQHGAEAHRLGWTAAQLFGVHPEHGFLRVEYAGALMVNDSKVVGVEPNRIVFDRFSGYRTKPGQTWGPPVWEFANKG</sequence>
<reference evidence="1 2" key="1">
    <citation type="submission" date="2020-08" db="EMBL/GenBank/DDBJ databases">
        <title>Genomic Encyclopedia of Type Strains, Phase IV (KMG-IV): sequencing the most valuable type-strain genomes for metagenomic binning, comparative biology and taxonomic classification.</title>
        <authorList>
            <person name="Goeker M."/>
        </authorList>
    </citation>
    <scope>NUCLEOTIDE SEQUENCE [LARGE SCALE GENOMIC DNA]</scope>
    <source>
        <strain evidence="1 2">DSM 5686</strain>
    </source>
</reference>
<organism evidence="1 2">
    <name type="scientific">Methylobacterium fujisawaense</name>
    <dbReference type="NCBI Taxonomy" id="107400"/>
    <lineage>
        <taxon>Bacteria</taxon>
        <taxon>Pseudomonadati</taxon>
        <taxon>Pseudomonadota</taxon>
        <taxon>Alphaproteobacteria</taxon>
        <taxon>Hyphomicrobiales</taxon>
        <taxon>Methylobacteriaceae</taxon>
        <taxon>Methylobacterium</taxon>
    </lineage>
</organism>